<proteinExistence type="inferred from homology"/>
<evidence type="ECO:0000256" key="2">
    <source>
        <dbReference type="ARBA" id="ARBA00022747"/>
    </source>
</evidence>
<reference evidence="6 7" key="1">
    <citation type="submission" date="2020-11" db="EMBL/GenBank/DDBJ databases">
        <title>Enhanced detection system for hospital associated transmission using whole genome sequencing surveillance.</title>
        <authorList>
            <person name="Harrison L.H."/>
            <person name="Van Tyne D."/>
            <person name="Marsh J.W."/>
            <person name="Griffith M.P."/>
            <person name="Snyder D.J."/>
            <person name="Cooper V.S."/>
            <person name="Mustapha M."/>
        </authorList>
    </citation>
    <scope>NUCLEOTIDE SEQUENCE [LARGE SCALE GENOMIC DNA]</scope>
    <source>
        <strain evidence="6 7">SER00230</strain>
    </source>
</reference>
<dbReference type="Gene3D" id="3.90.220.20">
    <property type="entry name" value="DNA methylase specificity domains"/>
    <property type="match status" value="2"/>
</dbReference>
<dbReference type="InterPro" id="IPR044946">
    <property type="entry name" value="Restrct_endonuc_typeI_TRD_sf"/>
</dbReference>
<feature type="coiled-coil region" evidence="4">
    <location>
        <begin position="418"/>
        <end position="445"/>
    </location>
</feature>
<dbReference type="PANTHER" id="PTHR30408:SF12">
    <property type="entry name" value="TYPE I RESTRICTION ENZYME MJAVIII SPECIFICITY SUBUNIT"/>
    <property type="match status" value="1"/>
</dbReference>
<evidence type="ECO:0000256" key="1">
    <source>
        <dbReference type="ARBA" id="ARBA00010923"/>
    </source>
</evidence>
<dbReference type="InterPro" id="IPR052021">
    <property type="entry name" value="Type-I_RS_S_subunit"/>
</dbReference>
<keyword evidence="4" id="KW-0175">Coiled coil</keyword>
<dbReference type="GO" id="GO:0004519">
    <property type="term" value="F:endonuclease activity"/>
    <property type="evidence" value="ECO:0007669"/>
    <property type="project" value="UniProtKB-KW"/>
</dbReference>
<dbReference type="SUPFAM" id="SSF116734">
    <property type="entry name" value="DNA methylase specificity domain"/>
    <property type="match status" value="2"/>
</dbReference>
<evidence type="ECO:0000313" key="7">
    <source>
        <dbReference type="Proteomes" id="UP000624159"/>
    </source>
</evidence>
<dbReference type="PANTHER" id="PTHR30408">
    <property type="entry name" value="TYPE-1 RESTRICTION ENZYME ECOKI SPECIFICITY PROTEIN"/>
    <property type="match status" value="1"/>
</dbReference>
<evidence type="ECO:0000256" key="3">
    <source>
        <dbReference type="ARBA" id="ARBA00023125"/>
    </source>
</evidence>
<comment type="similarity">
    <text evidence="1">Belongs to the type-I restriction system S methylase family.</text>
</comment>
<dbReference type="Gene3D" id="1.10.287.1120">
    <property type="entry name" value="Bipartite methylase S protein"/>
    <property type="match status" value="1"/>
</dbReference>
<keyword evidence="6" id="KW-0378">Hydrolase</keyword>
<protein>
    <submittedName>
        <fullName evidence="6">Restriction endonuclease subunit S</fullName>
    </submittedName>
</protein>
<dbReference type="InterPro" id="IPR000055">
    <property type="entry name" value="Restrct_endonuc_typeI_TRD"/>
</dbReference>
<sequence length="457" mass="50973">MVDLMVSEQQSGTAGKDVPAGFKLTEVGVIPQDWEVKTIGQLNPFITSGSRGWADFYVDYGDLFVRITNMSRNSIYLDTKTSENKFVSLPATSTEGKRTQLNNGDILISITADIGIIGYIDESIAKPAYINQHISLVRFDDDSIDNKFIAYFLASENVQKKFLANSDVGAKAGMNLNGVRSIIFAVPTIQEQSAIAEALTDVDTLIVELKKVLAKKQAIKTATMQQLLTGKTPLPQFALRADGTVKGYKKSEYGEIPVDWCFVELGNLFEQTINRKTIDSTEEISFIGMQDVSDKAQLSTYLLMKKCDIKPGLTYFERGDVLVAKITPCFENGKGCYTQTLTTNIGYGSTEFHVLRAKPNADPEFIYYWTTDIHFRSTLKAEMVGSAGHKRVPFHAIQAYKIPCPENKEEQTAIAAILSDMDKDIQTLQQRLDKTRQLKQGMMQELLTGKTRLIERN</sequence>
<keyword evidence="3" id="KW-0238">DNA-binding</keyword>
<comment type="caution">
    <text evidence="6">The sequence shown here is derived from an EMBL/GenBank/DDBJ whole genome shotgun (WGS) entry which is preliminary data.</text>
</comment>
<dbReference type="Proteomes" id="UP000624159">
    <property type="component" value="Unassembled WGS sequence"/>
</dbReference>
<organism evidence="6 7">
    <name type="scientific">Serratia rubidaea</name>
    <name type="common">Serratia marinorubra</name>
    <dbReference type="NCBI Taxonomy" id="61652"/>
    <lineage>
        <taxon>Bacteria</taxon>
        <taxon>Pseudomonadati</taxon>
        <taxon>Pseudomonadota</taxon>
        <taxon>Gammaproteobacteria</taxon>
        <taxon>Enterobacterales</taxon>
        <taxon>Yersiniaceae</taxon>
        <taxon>Serratia</taxon>
    </lineage>
</organism>
<keyword evidence="7" id="KW-1185">Reference proteome</keyword>
<evidence type="ECO:0000256" key="4">
    <source>
        <dbReference type="SAM" id="Coils"/>
    </source>
</evidence>
<keyword evidence="6" id="KW-0540">Nuclease</keyword>
<evidence type="ECO:0000313" key="6">
    <source>
        <dbReference type="EMBL" id="MBH1929831.1"/>
    </source>
</evidence>
<dbReference type="EMBL" id="JADULK010000004">
    <property type="protein sequence ID" value="MBH1929831.1"/>
    <property type="molecule type" value="Genomic_DNA"/>
</dbReference>
<dbReference type="CDD" id="cd17260">
    <property type="entry name" value="RMtype1_S_EcoEI-TRD1-CR1_like"/>
    <property type="match status" value="1"/>
</dbReference>
<accession>A0ABS0MC58</accession>
<feature type="domain" description="Type I restriction modification DNA specificity" evidence="5">
    <location>
        <begin position="257"/>
        <end position="432"/>
    </location>
</feature>
<feature type="domain" description="Type I restriction modification DNA specificity" evidence="5">
    <location>
        <begin position="31"/>
        <end position="219"/>
    </location>
</feature>
<keyword evidence="6" id="KW-0255">Endonuclease</keyword>
<dbReference type="Pfam" id="PF01420">
    <property type="entry name" value="Methylase_S"/>
    <property type="match status" value="2"/>
</dbReference>
<dbReference type="RefSeq" id="WP_197663692.1">
    <property type="nucleotide sequence ID" value="NZ_JADULK010000004.1"/>
</dbReference>
<gene>
    <name evidence="6" type="ORF">I5U13_09190</name>
</gene>
<evidence type="ECO:0000259" key="5">
    <source>
        <dbReference type="Pfam" id="PF01420"/>
    </source>
</evidence>
<keyword evidence="2" id="KW-0680">Restriction system</keyword>
<name>A0ABS0MC58_SERRU</name>